<dbReference type="CDD" id="cd00303">
    <property type="entry name" value="retropepsin_like"/>
    <property type="match status" value="1"/>
</dbReference>
<dbReference type="EMBL" id="BKCJ010001416">
    <property type="protein sequence ID" value="GEU41281.1"/>
    <property type="molecule type" value="Genomic_DNA"/>
</dbReference>
<name>A0A6L2JW21_TANCI</name>
<reference evidence="1" key="1">
    <citation type="journal article" date="2019" name="Sci. Rep.">
        <title>Draft genome of Tanacetum cinerariifolium, the natural source of mosquito coil.</title>
        <authorList>
            <person name="Yamashiro T."/>
            <person name="Shiraishi A."/>
            <person name="Satake H."/>
            <person name="Nakayama K."/>
        </authorList>
    </citation>
    <scope>NUCLEOTIDE SEQUENCE</scope>
</reference>
<dbReference type="AlphaFoldDB" id="A0A6L2JW21"/>
<dbReference type="PANTHER" id="PTHR33067:SF9">
    <property type="entry name" value="RNA-DIRECTED DNA POLYMERASE"/>
    <property type="match status" value="1"/>
</dbReference>
<organism evidence="1">
    <name type="scientific">Tanacetum cinerariifolium</name>
    <name type="common">Dalmatian daisy</name>
    <name type="synonym">Chrysanthemum cinerariifolium</name>
    <dbReference type="NCBI Taxonomy" id="118510"/>
    <lineage>
        <taxon>Eukaryota</taxon>
        <taxon>Viridiplantae</taxon>
        <taxon>Streptophyta</taxon>
        <taxon>Embryophyta</taxon>
        <taxon>Tracheophyta</taxon>
        <taxon>Spermatophyta</taxon>
        <taxon>Magnoliopsida</taxon>
        <taxon>eudicotyledons</taxon>
        <taxon>Gunneridae</taxon>
        <taxon>Pentapetalae</taxon>
        <taxon>asterids</taxon>
        <taxon>campanulids</taxon>
        <taxon>Asterales</taxon>
        <taxon>Asteraceae</taxon>
        <taxon>Asteroideae</taxon>
        <taxon>Anthemideae</taxon>
        <taxon>Anthemidinae</taxon>
        <taxon>Tanacetum</taxon>
    </lineage>
</organism>
<dbReference type="Gene3D" id="2.40.70.10">
    <property type="entry name" value="Acid Proteases"/>
    <property type="match status" value="1"/>
</dbReference>
<gene>
    <name evidence="1" type="ORF">Tci_013259</name>
</gene>
<dbReference type="PANTHER" id="PTHR33067">
    <property type="entry name" value="RNA-DIRECTED DNA POLYMERASE-RELATED"/>
    <property type="match status" value="1"/>
</dbReference>
<evidence type="ECO:0008006" key="2">
    <source>
        <dbReference type="Google" id="ProtNLM"/>
    </source>
</evidence>
<sequence length="311" mass="35954">MERFENAIFKQREEINDRMTEMFRLLKELTTSRAPEKVFIREETKFLVTKNVNSISLTRGEEERSEKLKFNDSLPGARVKKIRWKAYNLSPKGLVYEAILRKKITRKEDIKGNFKIPCNTGGLKHMNALVDQGSDINVMPLSTYMKLTDERPAETDIRLSLASHSYMYPLGIAEDVSIEVVEHVYLVDFGILDIKEDEKMPFILETPFLTTAKAVIKFDKGTITLRSGKSKISFHRIPESLCKIERGVMNDIEPIAPNMTVNRLVLEWEEMIKLYLERKMEFNQWKSKNFKGKHPALVKVEGGMDDEGEVT</sequence>
<comment type="caution">
    <text evidence="1">The sequence shown here is derived from an EMBL/GenBank/DDBJ whole genome shotgun (WGS) entry which is preliminary data.</text>
</comment>
<evidence type="ECO:0000313" key="1">
    <source>
        <dbReference type="EMBL" id="GEU41281.1"/>
    </source>
</evidence>
<protein>
    <recommendedName>
        <fullName evidence="2">Reverse transcriptase domain-containing protein</fullName>
    </recommendedName>
</protein>
<accession>A0A6L2JW21</accession>
<dbReference type="InterPro" id="IPR021109">
    <property type="entry name" value="Peptidase_aspartic_dom_sf"/>
</dbReference>
<proteinExistence type="predicted"/>